<dbReference type="PROSITE" id="PS00636">
    <property type="entry name" value="DNAJ_1"/>
    <property type="match status" value="1"/>
</dbReference>
<organism evidence="3 4">
    <name type="scientific">Heracleum sosnowskyi</name>
    <dbReference type="NCBI Taxonomy" id="360622"/>
    <lineage>
        <taxon>Eukaryota</taxon>
        <taxon>Viridiplantae</taxon>
        <taxon>Streptophyta</taxon>
        <taxon>Embryophyta</taxon>
        <taxon>Tracheophyta</taxon>
        <taxon>Spermatophyta</taxon>
        <taxon>Magnoliopsida</taxon>
        <taxon>eudicotyledons</taxon>
        <taxon>Gunneridae</taxon>
        <taxon>Pentapetalae</taxon>
        <taxon>asterids</taxon>
        <taxon>campanulids</taxon>
        <taxon>Apiales</taxon>
        <taxon>Apiaceae</taxon>
        <taxon>Apioideae</taxon>
        <taxon>apioid superclade</taxon>
        <taxon>Tordylieae</taxon>
        <taxon>Tordyliinae</taxon>
        <taxon>Heracleum</taxon>
    </lineage>
</organism>
<dbReference type="PROSITE" id="PS50076">
    <property type="entry name" value="DNAJ_2"/>
    <property type="match status" value="1"/>
</dbReference>
<protein>
    <submittedName>
        <fullName evidence="3">J domain-containing protein</fullName>
    </submittedName>
</protein>
<dbReference type="Pfam" id="PF00226">
    <property type="entry name" value="DnaJ"/>
    <property type="match status" value="1"/>
</dbReference>
<feature type="domain" description="J" evidence="2">
    <location>
        <begin position="68"/>
        <end position="134"/>
    </location>
</feature>
<dbReference type="CDD" id="cd06257">
    <property type="entry name" value="DnaJ"/>
    <property type="match status" value="1"/>
</dbReference>
<dbReference type="AlphaFoldDB" id="A0AAD8JN78"/>
<feature type="region of interest" description="Disordered" evidence="1">
    <location>
        <begin position="286"/>
        <end position="330"/>
    </location>
</feature>
<dbReference type="PRINTS" id="PR00625">
    <property type="entry name" value="JDOMAIN"/>
</dbReference>
<dbReference type="PANTHER" id="PTHR45496">
    <property type="entry name" value="CHAPERONE DNAJ-DOMAIN SUPERFAMILY PROTEIN"/>
    <property type="match status" value="1"/>
</dbReference>
<name>A0AAD8JN78_9APIA</name>
<dbReference type="InterPro" id="IPR036869">
    <property type="entry name" value="J_dom_sf"/>
</dbReference>
<reference evidence="3" key="1">
    <citation type="submission" date="2023-02" db="EMBL/GenBank/DDBJ databases">
        <title>Genome of toxic invasive species Heracleum sosnowskyi carries increased number of genes despite the absence of recent whole-genome duplications.</title>
        <authorList>
            <person name="Schelkunov M."/>
            <person name="Shtratnikova V."/>
            <person name="Makarenko M."/>
            <person name="Klepikova A."/>
            <person name="Omelchenko D."/>
            <person name="Novikova G."/>
            <person name="Obukhova E."/>
            <person name="Bogdanov V."/>
            <person name="Penin A."/>
            <person name="Logacheva M."/>
        </authorList>
    </citation>
    <scope>NUCLEOTIDE SEQUENCE</scope>
    <source>
        <strain evidence="3">Hsosn_3</strain>
        <tissue evidence="3">Leaf</tissue>
    </source>
</reference>
<evidence type="ECO:0000256" key="1">
    <source>
        <dbReference type="SAM" id="MobiDB-lite"/>
    </source>
</evidence>
<sequence>MDSDARTEAERLLGIAEKFLQSKDLTSARDFAVLAQETAPLLDGSDQILAISDVLLAAETKKVSNKLNWYAILQIDSKSESIEVIKKQYRKLALLLHPDKNNYPFAHDAFRLVADAWAVLSDVSKKRGFDSEYGVFSRVNLGKKVPHQQGSGYNKGGVSGGVSGGGMRRLSSFWTACPYCYNLYEFPRVYKDCVLKCGNCNRAMHGTEIKTLPPVVEGQDAYYCCWGFFPMGFTGNEDGGIGSGRRDSGVPSWVPPVNVENLNGDGNGNGGDEDGNVTPVYRNVNVSGNVTPPHRNVNVTGTATPVHRNVSVGSGPSTGAKKRGRPRKNV</sequence>
<dbReference type="PANTHER" id="PTHR45496:SF1">
    <property type="entry name" value="CHAPERONE DNAJ-DOMAIN SUPERFAMILY PROTEIN"/>
    <property type="match status" value="1"/>
</dbReference>
<dbReference type="Proteomes" id="UP001237642">
    <property type="component" value="Unassembled WGS sequence"/>
</dbReference>
<accession>A0AAD8JN78</accession>
<dbReference type="Gene3D" id="1.10.287.110">
    <property type="entry name" value="DnaJ domain"/>
    <property type="match status" value="1"/>
</dbReference>
<dbReference type="InterPro" id="IPR053052">
    <property type="entry name" value="Imprinting_Balance_Reg"/>
</dbReference>
<gene>
    <name evidence="3" type="ORF">POM88_005187</name>
</gene>
<proteinExistence type="predicted"/>
<feature type="compositionally biased region" description="Basic residues" evidence="1">
    <location>
        <begin position="320"/>
        <end position="330"/>
    </location>
</feature>
<evidence type="ECO:0000313" key="4">
    <source>
        <dbReference type="Proteomes" id="UP001237642"/>
    </source>
</evidence>
<comment type="caution">
    <text evidence="3">The sequence shown here is derived from an EMBL/GenBank/DDBJ whole genome shotgun (WGS) entry which is preliminary data.</text>
</comment>
<evidence type="ECO:0000313" key="3">
    <source>
        <dbReference type="EMBL" id="KAK1405582.1"/>
    </source>
</evidence>
<dbReference type="SUPFAM" id="SSF46565">
    <property type="entry name" value="Chaperone J-domain"/>
    <property type="match status" value="1"/>
</dbReference>
<dbReference type="SMART" id="SM00271">
    <property type="entry name" value="DnaJ"/>
    <property type="match status" value="1"/>
</dbReference>
<keyword evidence="4" id="KW-1185">Reference proteome</keyword>
<dbReference type="EMBL" id="JAUIZM010000001">
    <property type="protein sequence ID" value="KAK1405582.1"/>
    <property type="molecule type" value="Genomic_DNA"/>
</dbReference>
<dbReference type="InterPro" id="IPR001623">
    <property type="entry name" value="DnaJ_domain"/>
</dbReference>
<dbReference type="InterPro" id="IPR018253">
    <property type="entry name" value="DnaJ_domain_CS"/>
</dbReference>
<reference evidence="3" key="2">
    <citation type="submission" date="2023-05" db="EMBL/GenBank/DDBJ databases">
        <authorList>
            <person name="Schelkunov M.I."/>
        </authorList>
    </citation>
    <scope>NUCLEOTIDE SEQUENCE</scope>
    <source>
        <strain evidence="3">Hsosn_3</strain>
        <tissue evidence="3">Leaf</tissue>
    </source>
</reference>
<evidence type="ECO:0000259" key="2">
    <source>
        <dbReference type="PROSITE" id="PS50076"/>
    </source>
</evidence>